<dbReference type="PANTHER" id="PTHR11740:SF0">
    <property type="entry name" value="CASEIN KINASE II SUBUNIT BETA"/>
    <property type="match status" value="1"/>
</dbReference>
<keyword evidence="3" id="KW-0808">Transferase</keyword>
<evidence type="ECO:0000313" key="4">
    <source>
        <dbReference type="Proteomes" id="UP000070089"/>
    </source>
</evidence>
<dbReference type="FunFam" id="2.20.25.20:FF:000001">
    <property type="entry name" value="Casein kinase II subunit beta"/>
    <property type="match status" value="1"/>
</dbReference>
<comment type="subunit">
    <text evidence="2">Tetramer of two alpha and two beta subunits.</text>
</comment>
<dbReference type="InterPro" id="IPR035991">
    <property type="entry name" value="Casein_kinase_II_beta-like"/>
</dbReference>
<name>A0A132NZ93_GIAIN</name>
<evidence type="ECO:0000313" key="3">
    <source>
        <dbReference type="EMBL" id="KWX15399.1"/>
    </source>
</evidence>
<evidence type="ECO:0000256" key="1">
    <source>
        <dbReference type="ARBA" id="ARBA00006941"/>
    </source>
</evidence>
<dbReference type="PRINTS" id="PR00472">
    <property type="entry name" value="CASNKINASEII"/>
</dbReference>
<dbReference type="InterPro" id="IPR016149">
    <property type="entry name" value="Casein_kin_II_reg-sub_N"/>
</dbReference>
<organism evidence="3 4">
    <name type="scientific">Giardia duodenalis assemblage B</name>
    <dbReference type="NCBI Taxonomy" id="1394984"/>
    <lineage>
        <taxon>Eukaryota</taxon>
        <taxon>Metamonada</taxon>
        <taxon>Diplomonadida</taxon>
        <taxon>Hexamitidae</taxon>
        <taxon>Giardiinae</taxon>
        <taxon>Giardia</taxon>
    </lineage>
</organism>
<dbReference type="GO" id="GO:0005956">
    <property type="term" value="C:protein kinase CK2 complex"/>
    <property type="evidence" value="ECO:0007669"/>
    <property type="project" value="UniProtKB-UniRule"/>
</dbReference>
<comment type="caution">
    <text evidence="3">The sequence shown here is derived from an EMBL/GenBank/DDBJ whole genome shotgun (WGS) entry which is preliminary data.</text>
</comment>
<dbReference type="Gene3D" id="2.20.25.20">
    <property type="match status" value="1"/>
</dbReference>
<dbReference type="Gene3D" id="1.10.1820.10">
    <property type="entry name" value="protein kinase ck2 holoenzyme, chain C, domain 1"/>
    <property type="match status" value="1"/>
</dbReference>
<dbReference type="EMBL" id="JXTI01000009">
    <property type="protein sequence ID" value="KWX15399.1"/>
    <property type="molecule type" value="Genomic_DNA"/>
</dbReference>
<accession>A0A132NZ93</accession>
<keyword evidence="3" id="KW-0418">Kinase</keyword>
<dbReference type="OrthoDB" id="3971593at2759"/>
<dbReference type="AlphaFoldDB" id="A0A132NZ93"/>
<dbReference type="Pfam" id="PF01214">
    <property type="entry name" value="CK_II_beta"/>
    <property type="match status" value="1"/>
</dbReference>
<dbReference type="SMART" id="SM01085">
    <property type="entry name" value="CK_II_beta"/>
    <property type="match status" value="1"/>
</dbReference>
<dbReference type="InterPro" id="IPR000704">
    <property type="entry name" value="Casein_kinase_II_reg-sub"/>
</dbReference>
<dbReference type="PANTHER" id="PTHR11740">
    <property type="entry name" value="CASEIN KINASE II SUBUNIT BETA"/>
    <property type="match status" value="1"/>
</dbReference>
<reference evidence="3 4" key="1">
    <citation type="journal article" date="2015" name="Mol. Biochem. Parasitol.">
        <title>Identification of polymorphic genes for use in assemblage B genotyping assays through comparative genomics of multiple assemblage B Giardia duodenalis isolates.</title>
        <authorList>
            <person name="Wielinga C."/>
            <person name="Thompson R.C."/>
            <person name="Monis P."/>
            <person name="Ryan U."/>
        </authorList>
    </citation>
    <scope>NUCLEOTIDE SEQUENCE [LARGE SCALE GENOMIC DNA]</scope>
    <source>
        <strain evidence="3 4">BAH15c1</strain>
    </source>
</reference>
<dbReference type="GO" id="GO:0019887">
    <property type="term" value="F:protein kinase regulator activity"/>
    <property type="evidence" value="ECO:0007669"/>
    <property type="project" value="InterPro"/>
</dbReference>
<dbReference type="Proteomes" id="UP000070089">
    <property type="component" value="Unassembled WGS sequence"/>
</dbReference>
<protein>
    <recommendedName>
        <fullName evidence="2">Casein kinase II subunit beta</fullName>
        <shortName evidence="2">CK II beta</shortName>
    </recommendedName>
</protein>
<proteinExistence type="inferred from homology"/>
<dbReference type="SUPFAM" id="SSF57798">
    <property type="entry name" value="Casein kinase II beta subunit"/>
    <property type="match status" value="1"/>
</dbReference>
<sequence>MATPQQPPNDSWLQDSYNSSEDSTDYPIVNTDLLVNVPLDFIRDTFNHTDLPELFTNFEAALQGLEFSYEADAEKFDDESLQVEIGLLYGLLHARFVTTDQGLAKLRRMFLAGKFGVCPREGCKDCPLLPIGASNVPGVSPLGGYCVYCKDVYLPLSHDVSKGELVDGSFYGSSFPQVFLSRYPKLESKLIASLDATTSSDSPTYYKDIDTKLSRENMHLFGFKINWRLVE</sequence>
<dbReference type="GO" id="GO:0005737">
    <property type="term" value="C:cytoplasm"/>
    <property type="evidence" value="ECO:0007669"/>
    <property type="project" value="TreeGrafter"/>
</dbReference>
<comment type="similarity">
    <text evidence="1 2">Belongs to the casein kinase 2 subunit beta family.</text>
</comment>
<dbReference type="GO" id="GO:0016301">
    <property type="term" value="F:kinase activity"/>
    <property type="evidence" value="ECO:0007669"/>
    <property type="project" value="UniProtKB-KW"/>
</dbReference>
<dbReference type="VEuPathDB" id="GiardiaDB:QR46_0599"/>
<evidence type="ECO:0000256" key="2">
    <source>
        <dbReference type="RuleBase" id="RU361268"/>
    </source>
</evidence>
<gene>
    <name evidence="3" type="ORF">QR46_0599</name>
</gene>